<evidence type="ECO:0000313" key="1">
    <source>
        <dbReference type="EMBL" id="QBM29444.1"/>
    </source>
</evidence>
<dbReference type="Proteomes" id="UP000293912">
    <property type="component" value="Chromosome"/>
</dbReference>
<organism evidence="1 2">
    <name type="scientific">Hydrogenophaga pseudoflava</name>
    <name type="common">Pseudomonas carboxydoflava</name>
    <dbReference type="NCBI Taxonomy" id="47421"/>
    <lineage>
        <taxon>Bacteria</taxon>
        <taxon>Pseudomonadati</taxon>
        <taxon>Pseudomonadota</taxon>
        <taxon>Betaproteobacteria</taxon>
        <taxon>Burkholderiales</taxon>
        <taxon>Comamonadaceae</taxon>
        <taxon>Hydrogenophaga</taxon>
    </lineage>
</organism>
<sequence length="234" mass="24706">MNGSDSGEKAFLGVIVLDTRFPRPPGDIGCPQTWTRAGIPARLRVVPGASARRVVQQQDPALLGPFIDAARSLADDGARLISTSCGFLAGWQAELQAVVPVPVITSSLLQCADLPAPGIVTFDAASLHPSLLRKAGVPAGTPVQGLAPGCELQSRILADDSVLDLAQAQQDVVAAAMRLVSRHPQVRTVVLECTNMPPYRAAVEAATGRPVHDLETWLLAVWRRAQSSSTRRAG</sequence>
<accession>A0A4P6X6U0</accession>
<evidence type="ECO:0008006" key="3">
    <source>
        <dbReference type="Google" id="ProtNLM"/>
    </source>
</evidence>
<dbReference type="InterPro" id="IPR053714">
    <property type="entry name" value="Iso_Racemase_Enz_sf"/>
</dbReference>
<dbReference type="EMBL" id="CP037867">
    <property type="protein sequence ID" value="QBM29444.1"/>
    <property type="molecule type" value="Genomic_DNA"/>
</dbReference>
<gene>
    <name evidence="1" type="ORF">HPF_17250</name>
</gene>
<dbReference type="KEGG" id="hpse:HPF_17250"/>
<dbReference type="AlphaFoldDB" id="A0A4P6X6U0"/>
<keyword evidence="2" id="KW-1185">Reference proteome</keyword>
<evidence type="ECO:0000313" key="2">
    <source>
        <dbReference type="Proteomes" id="UP000293912"/>
    </source>
</evidence>
<dbReference type="RefSeq" id="WP_133157328.1">
    <property type="nucleotide sequence ID" value="NZ_CP037867.1"/>
</dbReference>
<name>A0A4P6X6U0_HYDPS</name>
<dbReference type="NCBIfam" id="NF005679">
    <property type="entry name" value="PRK07475.1"/>
    <property type="match status" value="1"/>
</dbReference>
<proteinExistence type="predicted"/>
<reference evidence="1 2" key="1">
    <citation type="submission" date="2019-03" db="EMBL/GenBank/DDBJ databases">
        <authorList>
            <person name="Sebastian G."/>
            <person name="Baumann P."/>
            <person name="Ruckert C."/>
            <person name="Kalinowski J."/>
            <person name="Nebel B."/>
            <person name="Takors R."/>
            <person name="Blombach B."/>
        </authorList>
    </citation>
    <scope>NUCLEOTIDE SEQUENCE [LARGE SCALE GENOMIC DNA]</scope>
    <source>
        <strain evidence="1 2">DSM 1084</strain>
    </source>
</reference>
<protein>
    <recommendedName>
        <fullName evidence="3">Asp/Glu/Hydantoin racemase</fullName>
    </recommendedName>
</protein>
<dbReference type="Gene3D" id="3.40.50.12500">
    <property type="match status" value="1"/>
</dbReference>